<dbReference type="PANTHER" id="PTHR10773:SF19">
    <property type="match status" value="1"/>
</dbReference>
<proteinExistence type="predicted"/>
<feature type="region of interest" description="Disordered" evidence="1">
    <location>
        <begin position="400"/>
        <end position="423"/>
    </location>
</feature>
<dbReference type="EMBL" id="GIFK01005371">
    <property type="protein sequence ID" value="NBJ63074.1"/>
    <property type="molecule type" value="Transcribed_RNA"/>
</dbReference>
<evidence type="ECO:0000256" key="1">
    <source>
        <dbReference type="SAM" id="MobiDB-lite"/>
    </source>
</evidence>
<organism evidence="3">
    <name type="scientific">Phlebotomus kandelakii</name>
    <dbReference type="NCBI Taxonomy" id="1109342"/>
    <lineage>
        <taxon>Eukaryota</taxon>
        <taxon>Metazoa</taxon>
        <taxon>Ecdysozoa</taxon>
        <taxon>Arthropoda</taxon>
        <taxon>Hexapoda</taxon>
        <taxon>Insecta</taxon>
        <taxon>Pterygota</taxon>
        <taxon>Neoptera</taxon>
        <taxon>Endopterygota</taxon>
        <taxon>Diptera</taxon>
        <taxon>Nematocera</taxon>
        <taxon>Psychodoidea</taxon>
        <taxon>Psychodidae</taxon>
        <taxon>Phlebotomus</taxon>
        <taxon>Larroussius</taxon>
    </lineage>
</organism>
<dbReference type="AlphaFoldDB" id="A0A6B2EIE4"/>
<name>A0A6B2EIE4_9DIPT</name>
<dbReference type="InterPro" id="IPR057191">
    <property type="entry name" value="DUF7869"/>
</dbReference>
<protein>
    <recommendedName>
        <fullName evidence="2">DUF7869 domain-containing protein</fullName>
    </recommendedName>
</protein>
<accession>A0A6B2EIE4</accession>
<evidence type="ECO:0000259" key="2">
    <source>
        <dbReference type="Pfam" id="PF25273"/>
    </source>
</evidence>
<dbReference type="Pfam" id="PF25273">
    <property type="entry name" value="DUF7869"/>
    <property type="match status" value="1"/>
</dbReference>
<feature type="domain" description="DUF7869" evidence="2">
    <location>
        <begin position="212"/>
        <end position="348"/>
    </location>
</feature>
<reference evidence="3" key="1">
    <citation type="submission" date="2019-10" db="EMBL/GenBank/DDBJ databases">
        <title>Short sand fly seasons in Tbilisi, Georgia, hinder development of host immunity to saliva of the visceral leishmaniasis vector Phlebotomus kandelakii.</title>
        <authorList>
            <person name="Oliveira F."/>
            <person name="Giorgobiani E."/>
            <person name="Guimaraes-Costa A.B."/>
            <person name="Abdeladhim M."/>
            <person name="Oristian J."/>
            <person name="Tskhvaradze L."/>
            <person name="Tsertsvadze N."/>
            <person name="Zakalashvili M."/>
            <person name="Valenzuela J.G."/>
            <person name="Kamhawi S."/>
        </authorList>
    </citation>
    <scope>NUCLEOTIDE SEQUENCE</scope>
    <source>
        <strain evidence="3">Wild-capture in Tbilisi</strain>
        <tissue evidence="3">Salivary glands</tissue>
    </source>
</reference>
<evidence type="ECO:0000313" key="3">
    <source>
        <dbReference type="EMBL" id="NBJ63074.1"/>
    </source>
</evidence>
<dbReference type="PANTHER" id="PTHR10773">
    <property type="entry name" value="DNA-DIRECTED RNA POLYMERASES I, II, AND III SUBUNIT RPABC2"/>
    <property type="match status" value="1"/>
</dbReference>
<sequence>MFLQTLGITQQIVKTAFNKCDPLTMGAFGDKRGICKRKMTEDDIALKESVEKHIKSFPTVDSHYTRKDSVKTYLENDLSLAGMYRLYLDFTKENYPDLKPAAQWKYREIFDHNFNIGFHQPKKDQCAECEAFKNSSEEEKSGQSNEYNAHLSNKNRARELKDADKTKAITDEKVCTAVFDFQKLLYCPIAQTNVFYYKRKLAIINFTVFDMGAKKGTCYMWNETQGKRGGNEVSSCLLKFITDACETGVQEFLFWSDNCIGQNKNQILFSMYCWIAKRFRISITHRFLEKGHTQNEGDSVHALIERVSRNKTIYSPEQWNGIIQNAKTTNKYNVVEMDVPDFLDFRKIKNILSAKKNTAGETVRWTRIREVRVSSEDLDNFTYKYSFDEQPQMICLAASATQKKGRPRKNQVSNESLPPPVRNQPWPLQKCKYDDLQYFCNGNYIPKSFHNFYKDLPYSDARTTKIDSDDSD</sequence>